<gene>
    <name evidence="1" type="ORF">C8J55DRAFT_564924</name>
</gene>
<comment type="caution">
    <text evidence="1">The sequence shown here is derived from an EMBL/GenBank/DDBJ whole genome shotgun (WGS) entry which is preliminary data.</text>
</comment>
<name>A0A9W8ZW62_9AGAR</name>
<dbReference type="EMBL" id="JANVFS010000038">
    <property type="protein sequence ID" value="KAJ4468424.1"/>
    <property type="molecule type" value="Genomic_DNA"/>
</dbReference>
<proteinExistence type="predicted"/>
<evidence type="ECO:0000313" key="2">
    <source>
        <dbReference type="Proteomes" id="UP001150238"/>
    </source>
</evidence>
<evidence type="ECO:0008006" key="3">
    <source>
        <dbReference type="Google" id="ProtNLM"/>
    </source>
</evidence>
<organism evidence="1 2">
    <name type="scientific">Lentinula lateritia</name>
    <dbReference type="NCBI Taxonomy" id="40482"/>
    <lineage>
        <taxon>Eukaryota</taxon>
        <taxon>Fungi</taxon>
        <taxon>Dikarya</taxon>
        <taxon>Basidiomycota</taxon>
        <taxon>Agaricomycotina</taxon>
        <taxon>Agaricomycetes</taxon>
        <taxon>Agaricomycetidae</taxon>
        <taxon>Agaricales</taxon>
        <taxon>Marasmiineae</taxon>
        <taxon>Omphalotaceae</taxon>
        <taxon>Lentinula</taxon>
    </lineage>
</organism>
<dbReference type="AlphaFoldDB" id="A0A9W8ZW62"/>
<accession>A0A9W8ZW62</accession>
<reference evidence="1" key="1">
    <citation type="submission" date="2022-08" db="EMBL/GenBank/DDBJ databases">
        <authorList>
            <consortium name="DOE Joint Genome Institute"/>
            <person name="Min B."/>
            <person name="Riley R."/>
            <person name="Sierra-Patev S."/>
            <person name="Naranjo-Ortiz M."/>
            <person name="Looney B."/>
            <person name="Konkel Z."/>
            <person name="Slot J.C."/>
            <person name="Sakamoto Y."/>
            <person name="Steenwyk J.L."/>
            <person name="Rokas A."/>
            <person name="Carro J."/>
            <person name="Camarero S."/>
            <person name="Ferreira P."/>
            <person name="Molpeceres G."/>
            <person name="Ruiz-Duenas F.J."/>
            <person name="Serrano A."/>
            <person name="Henrissat B."/>
            <person name="Drula E."/>
            <person name="Hughes K.W."/>
            <person name="Mata J.L."/>
            <person name="Ishikawa N.K."/>
            <person name="Vargas-Isla R."/>
            <person name="Ushijima S."/>
            <person name="Smith C.A."/>
            <person name="Ahrendt S."/>
            <person name="Andreopoulos W."/>
            <person name="He G."/>
            <person name="Labutti K."/>
            <person name="Lipzen A."/>
            <person name="Ng V."/>
            <person name="Sandor L."/>
            <person name="Barry K."/>
            <person name="Martinez A.T."/>
            <person name="Xiao Y."/>
            <person name="Gibbons J.G."/>
            <person name="Terashima K."/>
            <person name="Hibbett D.S."/>
            <person name="Grigoriev I.V."/>
        </authorList>
    </citation>
    <scope>NUCLEOTIDE SEQUENCE</scope>
    <source>
        <strain evidence="1">Sp2 HRB7682 ss15</strain>
    </source>
</reference>
<evidence type="ECO:0000313" key="1">
    <source>
        <dbReference type="EMBL" id="KAJ4468424.1"/>
    </source>
</evidence>
<protein>
    <recommendedName>
        <fullName evidence="3">DNA helicase</fullName>
    </recommendedName>
</protein>
<sequence>MYFQSTLFHPRGQQTFIYNEVLRHVDANRLGKDVKQLLILVHGSASSGKTSLLCGLFDFISDHHSPTLAFKGAATEHGAALIGGVPMEFIPHVTIMDCGQEYFFVDVGSALEMGVLTGWSEQLNKMYGCEGASSYFGHRNVVVFADIHQLAPLRNRNQVFWLHNNPITHKFLSNVHWLDTEPIHDRTSNTFLDTIRLATTGRDDVQLLNAGVVKTIYTV</sequence>
<dbReference type="Proteomes" id="UP001150238">
    <property type="component" value="Unassembled WGS sequence"/>
</dbReference>
<reference evidence="1" key="2">
    <citation type="journal article" date="2023" name="Proc. Natl. Acad. Sci. U.S.A.">
        <title>A global phylogenomic analysis of the shiitake genus Lentinula.</title>
        <authorList>
            <person name="Sierra-Patev S."/>
            <person name="Min B."/>
            <person name="Naranjo-Ortiz M."/>
            <person name="Looney B."/>
            <person name="Konkel Z."/>
            <person name="Slot J.C."/>
            <person name="Sakamoto Y."/>
            <person name="Steenwyk J.L."/>
            <person name="Rokas A."/>
            <person name="Carro J."/>
            <person name="Camarero S."/>
            <person name="Ferreira P."/>
            <person name="Molpeceres G."/>
            <person name="Ruiz-Duenas F.J."/>
            <person name="Serrano A."/>
            <person name="Henrissat B."/>
            <person name="Drula E."/>
            <person name="Hughes K.W."/>
            <person name="Mata J.L."/>
            <person name="Ishikawa N.K."/>
            <person name="Vargas-Isla R."/>
            <person name="Ushijima S."/>
            <person name="Smith C.A."/>
            <person name="Donoghue J."/>
            <person name="Ahrendt S."/>
            <person name="Andreopoulos W."/>
            <person name="He G."/>
            <person name="LaButti K."/>
            <person name="Lipzen A."/>
            <person name="Ng V."/>
            <person name="Riley R."/>
            <person name="Sandor L."/>
            <person name="Barry K."/>
            <person name="Martinez A.T."/>
            <person name="Xiao Y."/>
            <person name="Gibbons J.G."/>
            <person name="Terashima K."/>
            <person name="Grigoriev I.V."/>
            <person name="Hibbett D."/>
        </authorList>
    </citation>
    <scope>NUCLEOTIDE SEQUENCE</scope>
    <source>
        <strain evidence="1">Sp2 HRB7682 ss15</strain>
    </source>
</reference>